<dbReference type="SUPFAM" id="SSF54637">
    <property type="entry name" value="Thioesterase/thiol ester dehydrase-isomerase"/>
    <property type="match status" value="1"/>
</dbReference>
<feature type="binding site" evidence="2">
    <location>
        <position position="58"/>
    </location>
    <ligand>
        <name>CoA</name>
        <dbReference type="ChEBI" id="CHEBI:57287"/>
    </ligand>
</feature>
<dbReference type="InterPro" id="IPR025540">
    <property type="entry name" value="FlK"/>
</dbReference>
<dbReference type="Pfam" id="PF22636">
    <property type="entry name" value="FlK"/>
    <property type="match status" value="1"/>
</dbReference>
<feature type="active site" evidence="1">
    <location>
        <position position="65"/>
    </location>
</feature>
<feature type="active site" evidence="1">
    <location>
        <position position="33"/>
    </location>
</feature>
<organism evidence="4 7">
    <name type="scientific">Aeromicrobium tamlense</name>
    <dbReference type="NCBI Taxonomy" id="375541"/>
    <lineage>
        <taxon>Bacteria</taxon>
        <taxon>Bacillati</taxon>
        <taxon>Actinomycetota</taxon>
        <taxon>Actinomycetes</taxon>
        <taxon>Propionibacteriales</taxon>
        <taxon>Nocardioidaceae</taxon>
        <taxon>Aeromicrobium</taxon>
    </lineage>
</organism>
<evidence type="ECO:0000313" key="7">
    <source>
        <dbReference type="Proteomes" id="UP000659061"/>
    </source>
</evidence>
<evidence type="ECO:0000313" key="6">
    <source>
        <dbReference type="Proteomes" id="UP000587211"/>
    </source>
</evidence>
<evidence type="ECO:0000256" key="1">
    <source>
        <dbReference type="PIRSR" id="PIRSR014972-1"/>
    </source>
</evidence>
<sequence>MTDPSGQATVTHTVGPEHTARAVGSGDLEVLGTPVVLAWLEAATCAALDLEPSQTSVGTRVEVQHLAASAVGATITATASVTQRDGRLVIFDVAARDQNEVLVASGQVRRIVVDRERFLSRVPVVG</sequence>
<feature type="binding site" evidence="2">
    <location>
        <position position="58"/>
    </location>
    <ligand>
        <name>substrate</name>
    </ligand>
</feature>
<evidence type="ECO:0000313" key="5">
    <source>
        <dbReference type="EMBL" id="NYI38668.1"/>
    </source>
</evidence>
<dbReference type="EMBL" id="JACBZN010000001">
    <property type="protein sequence ID" value="NYI38668.1"/>
    <property type="molecule type" value="Genomic_DNA"/>
</dbReference>
<evidence type="ECO:0000313" key="4">
    <source>
        <dbReference type="EMBL" id="MBD1272137.1"/>
    </source>
</evidence>
<dbReference type="Proteomes" id="UP000587211">
    <property type="component" value="Unassembled WGS sequence"/>
</dbReference>
<reference evidence="4" key="2">
    <citation type="submission" date="2020-09" db="EMBL/GenBank/DDBJ databases">
        <title>Novel species in genus Aeromicrobium.</title>
        <authorList>
            <person name="Zhang G."/>
        </authorList>
    </citation>
    <scope>NUCLEOTIDE SEQUENCE</scope>
    <source>
        <strain evidence="4">SSW1-57</strain>
    </source>
</reference>
<keyword evidence="6" id="KW-1185">Reference proteome</keyword>
<dbReference type="PIRSF" id="PIRSF014972">
    <property type="entry name" value="FlK"/>
    <property type="match status" value="1"/>
</dbReference>
<dbReference type="Proteomes" id="UP000659061">
    <property type="component" value="Unassembled WGS sequence"/>
</dbReference>
<dbReference type="Gene3D" id="3.10.129.10">
    <property type="entry name" value="Hotdog Thioesterase"/>
    <property type="match status" value="1"/>
</dbReference>
<dbReference type="AlphaFoldDB" id="A0A8I0KK58"/>
<accession>A0A8I0KK58</accession>
<name>A0A8I0KK58_9ACTN</name>
<reference evidence="5 6" key="1">
    <citation type="submission" date="2020-07" db="EMBL/GenBank/DDBJ databases">
        <title>Sequencing the genomes of 1000 actinobacteria strains.</title>
        <authorList>
            <person name="Klenk H.-P."/>
        </authorList>
    </citation>
    <scope>NUCLEOTIDE SEQUENCE [LARGE SCALE GENOMIC DNA]</scope>
    <source>
        <strain evidence="5 6">DSM 19087</strain>
    </source>
</reference>
<feature type="domain" description="Fluoroacetyl-CoA-specific thioesterase-like" evidence="3">
    <location>
        <begin position="14"/>
        <end position="116"/>
    </location>
</feature>
<dbReference type="InterPro" id="IPR054485">
    <property type="entry name" value="FlK-like_dom"/>
</dbReference>
<dbReference type="PANTHER" id="PTHR36934">
    <property type="entry name" value="BLR0278 PROTEIN"/>
    <property type="match status" value="1"/>
</dbReference>
<evidence type="ECO:0000256" key="2">
    <source>
        <dbReference type="PIRSR" id="PIRSR014972-2"/>
    </source>
</evidence>
<dbReference type="PANTHER" id="PTHR36934:SF1">
    <property type="entry name" value="THIOESTERASE DOMAIN-CONTAINING PROTEIN"/>
    <property type="match status" value="1"/>
</dbReference>
<feature type="binding site" evidence="2">
    <location>
        <position position="110"/>
    </location>
    <ligand>
        <name>substrate</name>
    </ligand>
</feature>
<feature type="active site" evidence="1">
    <location>
        <position position="41"/>
    </location>
</feature>
<dbReference type="RefSeq" id="WP_179425606.1">
    <property type="nucleotide sequence ID" value="NZ_BAAAMP010000020.1"/>
</dbReference>
<gene>
    <name evidence="5" type="ORF">BJ975_002043</name>
    <name evidence="4" type="ORF">IDH50_17970</name>
</gene>
<evidence type="ECO:0000259" key="3">
    <source>
        <dbReference type="Pfam" id="PF22636"/>
    </source>
</evidence>
<proteinExistence type="predicted"/>
<comment type="caution">
    <text evidence="4">The sequence shown here is derived from an EMBL/GenBank/DDBJ whole genome shotgun (WGS) entry which is preliminary data.</text>
</comment>
<dbReference type="EMBL" id="JACWMT010000004">
    <property type="protein sequence ID" value="MBD1272137.1"/>
    <property type="molecule type" value="Genomic_DNA"/>
</dbReference>
<dbReference type="InterPro" id="IPR029069">
    <property type="entry name" value="HotDog_dom_sf"/>
</dbReference>
<protein>
    <submittedName>
        <fullName evidence="4">Thioesterase</fullName>
    </submittedName>
</protein>